<dbReference type="AlphaFoldDB" id="A0A1R0GXE4"/>
<comment type="caution">
    <text evidence="1">The sequence shown here is derived from an EMBL/GenBank/DDBJ whole genome shotgun (WGS) entry which is preliminary data.</text>
</comment>
<sequence length="68" mass="7610">MTLLFQSTSFTDITSTPYVDASVINTNFFSKSGYNIINDINIFLLELLKDLVCPPPPHLKISSFLKGQ</sequence>
<accession>A0A1R0GXE4</accession>
<name>A0A1R0GXE4_9FUNG</name>
<protein>
    <submittedName>
        <fullName evidence="1">Uncharacterized protein</fullName>
    </submittedName>
</protein>
<evidence type="ECO:0000313" key="2">
    <source>
        <dbReference type="Proteomes" id="UP000187455"/>
    </source>
</evidence>
<organism evidence="1 2">
    <name type="scientific">Smittium mucronatum</name>
    <dbReference type="NCBI Taxonomy" id="133383"/>
    <lineage>
        <taxon>Eukaryota</taxon>
        <taxon>Fungi</taxon>
        <taxon>Fungi incertae sedis</taxon>
        <taxon>Zoopagomycota</taxon>
        <taxon>Kickxellomycotina</taxon>
        <taxon>Harpellomycetes</taxon>
        <taxon>Harpellales</taxon>
        <taxon>Legeriomycetaceae</taxon>
        <taxon>Smittium</taxon>
    </lineage>
</organism>
<dbReference type="EMBL" id="LSSL01002346">
    <property type="protein sequence ID" value="OLY81566.1"/>
    <property type="molecule type" value="Genomic_DNA"/>
</dbReference>
<gene>
    <name evidence="1" type="ORF">AYI68_g4327</name>
</gene>
<reference evidence="1 2" key="1">
    <citation type="journal article" date="2016" name="Mol. Biol. Evol.">
        <title>Genome-Wide Survey of Gut Fungi (Harpellales) Reveals the First Horizontally Transferred Ubiquitin Gene from a Mosquito Host.</title>
        <authorList>
            <person name="Wang Y."/>
            <person name="White M.M."/>
            <person name="Kvist S."/>
            <person name="Moncalvo J.M."/>
        </authorList>
    </citation>
    <scope>NUCLEOTIDE SEQUENCE [LARGE SCALE GENOMIC DNA]</scope>
    <source>
        <strain evidence="1 2">ALG-7-W6</strain>
    </source>
</reference>
<proteinExistence type="predicted"/>
<evidence type="ECO:0000313" key="1">
    <source>
        <dbReference type="EMBL" id="OLY81566.1"/>
    </source>
</evidence>
<keyword evidence="2" id="KW-1185">Reference proteome</keyword>
<dbReference type="Proteomes" id="UP000187455">
    <property type="component" value="Unassembled WGS sequence"/>
</dbReference>